<feature type="domain" description="ABC transporter" evidence="11">
    <location>
        <begin position="1317"/>
        <end position="1547"/>
    </location>
</feature>
<dbReference type="EMBL" id="CH940651">
    <property type="protein sequence ID" value="EDW65657.2"/>
    <property type="molecule type" value="Genomic_DNA"/>
</dbReference>
<keyword evidence="13" id="KW-1185">Reference proteome</keyword>
<proteinExistence type="predicted"/>
<dbReference type="SMR" id="B4M1V3"/>
<feature type="transmembrane region" description="Helical" evidence="10">
    <location>
        <begin position="337"/>
        <end position="356"/>
    </location>
</feature>
<feature type="region of interest" description="Disordered" evidence="9">
    <location>
        <begin position="1547"/>
        <end position="1620"/>
    </location>
</feature>
<keyword evidence="5" id="KW-0547">Nucleotide-binding</keyword>
<comment type="subcellular location">
    <subcellularLocation>
        <location evidence="1">Membrane</location>
        <topology evidence="1">Multi-pass membrane protein</topology>
    </subcellularLocation>
</comment>
<dbReference type="SMART" id="SM00382">
    <property type="entry name" value="AAA"/>
    <property type="match status" value="2"/>
</dbReference>
<dbReference type="InterPro" id="IPR003439">
    <property type="entry name" value="ABC_transporter-like_ATP-bd"/>
</dbReference>
<dbReference type="InterPro" id="IPR056264">
    <property type="entry name" value="R2_ABCA1-4-like"/>
</dbReference>
<accession>B4M1V3</accession>
<dbReference type="Pfam" id="PF23321">
    <property type="entry name" value="R1_ABCA1"/>
    <property type="match status" value="1"/>
</dbReference>
<dbReference type="PROSITE" id="PS00211">
    <property type="entry name" value="ABC_TRANSPORTER_1"/>
    <property type="match status" value="1"/>
</dbReference>
<dbReference type="GO" id="GO:0016887">
    <property type="term" value="F:ATP hydrolysis activity"/>
    <property type="evidence" value="ECO:0007669"/>
    <property type="project" value="InterPro"/>
</dbReference>
<dbReference type="Pfam" id="PF12698">
    <property type="entry name" value="ABC2_membrane_3"/>
    <property type="match status" value="1"/>
</dbReference>
<dbReference type="FunFam" id="3.40.50.300:FF:000298">
    <property type="entry name" value="ATP-binding cassette sub-family A member 12"/>
    <property type="match status" value="1"/>
</dbReference>
<evidence type="ECO:0000256" key="2">
    <source>
        <dbReference type="ARBA" id="ARBA00022448"/>
    </source>
</evidence>
<evidence type="ECO:0000256" key="4">
    <source>
        <dbReference type="ARBA" id="ARBA00022737"/>
    </source>
</evidence>
<dbReference type="GO" id="GO:0005524">
    <property type="term" value="F:ATP binding"/>
    <property type="evidence" value="ECO:0007669"/>
    <property type="project" value="UniProtKB-KW"/>
</dbReference>
<keyword evidence="4" id="KW-0677">Repeat</keyword>
<evidence type="ECO:0000256" key="10">
    <source>
        <dbReference type="SAM" id="Phobius"/>
    </source>
</evidence>
<feature type="transmembrane region" description="Helical" evidence="10">
    <location>
        <begin position="28"/>
        <end position="49"/>
    </location>
</feature>
<keyword evidence="8 10" id="KW-0472">Membrane</keyword>
<dbReference type="CDD" id="cd03263">
    <property type="entry name" value="ABC_subfamily_A"/>
    <property type="match status" value="2"/>
</dbReference>
<dbReference type="GO" id="GO:0140359">
    <property type="term" value="F:ABC-type transporter activity"/>
    <property type="evidence" value="ECO:0007669"/>
    <property type="project" value="InterPro"/>
</dbReference>
<feature type="transmembrane region" description="Helical" evidence="10">
    <location>
        <begin position="1084"/>
        <end position="1105"/>
    </location>
</feature>
<evidence type="ECO:0000256" key="6">
    <source>
        <dbReference type="ARBA" id="ARBA00022840"/>
    </source>
</evidence>
<evidence type="ECO:0000256" key="5">
    <source>
        <dbReference type="ARBA" id="ARBA00022741"/>
    </source>
</evidence>
<dbReference type="HOGENOM" id="CLU_000604_19_1_1"/>
<sequence>MGKVTTCDKFLLLLWKNWVIQLNHKTQFVFELLLPVLFILLVALVRVVVDVENIEEKHYEEQKIDSLQLFKSEFENGRRMNSLMNLLTTKSESIKKLSQSRPPNLRLVFSPVNDELESIMQDAAASLGMTVSGVDNAQELEGQVVANNSFAGVLFNVSMDNFEYTLRFPSELRTAKAAIWNTWLTKRLFLSSYISGPRNYNDDDGGTPPGYLREGFLPIQNAISMSYIRSKAKVKNDLPEIVLQRYPYPAGLIDPFINAISTMFSFLLLLSFIYPCTCITKYVANEKELQLKEVMKIMGLQNWLHWAAWIVFFLAYITATICFCFMMASFFSKSSTAAAVTGLIWFITYVPYMFTSETYDLLTLSEKLGLCVILNTAMAFGVAIIMRFEGTGEGLQWNNLFKPVNVDDNLTVGYVIIMLLISAVLYMLICLYVEQIFPGDYGVKRKWYFPCTRVFWCGKNKYQSVDYIDNEPEQNTSVGFEPEPQNKRVGLEIKNLKKVFDGKLVVKGISAKMFEDEITVLLGHNGAGKTTTISMLTGMLPPTSGTAIINGSDICTNIKGARMSLGVCPQHNVLFGDMSVANHLRFFSRLKGAKGKAIKKEVDKYLKMIQLENKANTAADKLSGGMKRKLSLCCALCGDTKVVLCDEPSSGMDPSARRQLWDLLRHEKAGRTILLTTHFMDEADVLGDRIAIMCDGMIKCNGSSFFLKKQFGPGYSLVCVKKANCQPAEVTAMLSKYIPGIRPKSDIGTELAYNLPDNYSYKFEQLFKELESRTAELNLNGFGVGNTSLEEVFMKMGADVTVDRNEEELADRLKGGAVTNNVDNESMKSDAALSNNTQLLRGMKLVSNQWHAMIYKKAIYSYRKLFLLILQNFVAVFFVVLTIMIARSRGTSRDLPAIKIGLAQYPVAVTVMERGQDLNANSLNNRIANKYEEMAQSFGPDYTYESTGDKSFTKYILDLSASLQVWINARYLAAATFRNDKIIAWLNNQPLHTAPLTMNMVHNAIAREVIGENSKISVTNWPLPYKTETLLQQLQMGSSLGTQLASNIAFCMCFITAFYALFVINERQSRAKLLQFVCGVKGWIFWFSLFLWDFITLLFTVLVIIVTLACFQEIHFSTFDELGRIAFVLIIFTFCVLPFTYAFSLYFKDASTGYARISIFNNLFGIAVFLTFVLLANFYDDSILYKILNRIFNLYPHFSLAMCINKISVNAASRSACSKLSGLPPILICEMVPNCCSIPGYFAWEYPGVLIEILTMVCVGIIIFLLLVLGSYGIHLNFEFLKRKRHPDPRTDMDDDVLKEKLRVENMSPEEKAAKNLVLDNLVKYYGPFLAVNQVSLCVEESECFGLLGVNGAGKTTTFKMMTGDETISLGAAYVQGLNLKTDMTKVYDKIGYCPQFDALLDNLTGRENLKIFCLLRGVRPANIKSISEDLGKTFGFTKHMNKKTKNYSGGNKRKLSAAIAVIGSPAIIYMDEPTTGMDPAARRHLWNIVCRLRDGGKSIVLTSHSMEECEALCTRLAVMVNGELKCIGSTQHLKNKFSKGRVLKLKVRRSGAPRSQQQQPYKESMLKAPVSDEDLRTPLPYESSSAATPVAYDGRSRTSLGRNDNNFRNGEISMEQLPGTPIPYSGSIADILEASSSNTPNRQIEEDVVLSPDQIQNDIDKVKKFVSTNFPNAVLQEEYQGMLTYYIPLQGIKWSEIFGVIERNRNDLNLDDYSITQTTLEEIFLEFAQLQIEDKRNVKSRRKCCGC</sequence>
<feature type="transmembrane region" description="Helical" evidence="10">
    <location>
        <begin position="263"/>
        <end position="284"/>
    </location>
</feature>
<dbReference type="STRING" id="7244.B4M1V3"/>
<reference evidence="12 13" key="1">
    <citation type="journal article" date="2007" name="Nature">
        <title>Evolution of genes and genomes on the Drosophila phylogeny.</title>
        <authorList>
            <consortium name="Drosophila 12 Genomes Consortium"/>
            <person name="Clark A.G."/>
            <person name="Eisen M.B."/>
            <person name="Smith D.R."/>
            <person name="Bergman C.M."/>
            <person name="Oliver B."/>
            <person name="Markow T.A."/>
            <person name="Kaufman T.C."/>
            <person name="Kellis M."/>
            <person name="Gelbart W."/>
            <person name="Iyer V.N."/>
            <person name="Pollard D.A."/>
            <person name="Sackton T.B."/>
            <person name="Larracuente A.M."/>
            <person name="Singh N.D."/>
            <person name="Abad J.P."/>
            <person name="Abt D.N."/>
            <person name="Adryan B."/>
            <person name="Aguade M."/>
            <person name="Akashi H."/>
            <person name="Anderson W.W."/>
            <person name="Aquadro C.F."/>
            <person name="Ardell D.H."/>
            <person name="Arguello R."/>
            <person name="Artieri C.G."/>
            <person name="Barbash D.A."/>
            <person name="Barker D."/>
            <person name="Barsanti P."/>
            <person name="Batterham P."/>
            <person name="Batzoglou S."/>
            <person name="Begun D."/>
            <person name="Bhutkar A."/>
            <person name="Blanco E."/>
            <person name="Bosak S.A."/>
            <person name="Bradley R.K."/>
            <person name="Brand A.D."/>
            <person name="Brent M.R."/>
            <person name="Brooks A.N."/>
            <person name="Brown R.H."/>
            <person name="Butlin R.K."/>
            <person name="Caggese C."/>
            <person name="Calvi B.R."/>
            <person name="Bernardo de Carvalho A."/>
            <person name="Caspi A."/>
            <person name="Castrezana S."/>
            <person name="Celniker S.E."/>
            <person name="Chang J.L."/>
            <person name="Chapple C."/>
            <person name="Chatterji S."/>
            <person name="Chinwalla A."/>
            <person name="Civetta A."/>
            <person name="Clifton S.W."/>
            <person name="Comeron J.M."/>
            <person name="Costello J.C."/>
            <person name="Coyne J.A."/>
            <person name="Daub J."/>
            <person name="David R.G."/>
            <person name="Delcher A.L."/>
            <person name="Delehaunty K."/>
            <person name="Do C.B."/>
            <person name="Ebling H."/>
            <person name="Edwards K."/>
            <person name="Eickbush T."/>
            <person name="Evans J.D."/>
            <person name="Filipski A."/>
            <person name="Findeiss S."/>
            <person name="Freyhult E."/>
            <person name="Fulton L."/>
            <person name="Fulton R."/>
            <person name="Garcia A.C."/>
            <person name="Gardiner A."/>
            <person name="Garfield D.A."/>
            <person name="Garvin B.E."/>
            <person name="Gibson G."/>
            <person name="Gilbert D."/>
            <person name="Gnerre S."/>
            <person name="Godfrey J."/>
            <person name="Good R."/>
            <person name="Gotea V."/>
            <person name="Gravely B."/>
            <person name="Greenberg A.J."/>
            <person name="Griffiths-Jones S."/>
            <person name="Gross S."/>
            <person name="Guigo R."/>
            <person name="Gustafson E.A."/>
            <person name="Haerty W."/>
            <person name="Hahn M.W."/>
            <person name="Halligan D.L."/>
            <person name="Halpern A.L."/>
            <person name="Halter G.M."/>
            <person name="Han M.V."/>
            <person name="Heger A."/>
            <person name="Hillier L."/>
            <person name="Hinrichs A.S."/>
            <person name="Holmes I."/>
            <person name="Hoskins R.A."/>
            <person name="Hubisz M.J."/>
            <person name="Hultmark D."/>
            <person name="Huntley M.A."/>
            <person name="Jaffe D.B."/>
            <person name="Jagadeeshan S."/>
            <person name="Jeck W.R."/>
            <person name="Johnson J."/>
            <person name="Jones C.D."/>
            <person name="Jordan W.C."/>
            <person name="Karpen G.H."/>
            <person name="Kataoka E."/>
            <person name="Keightley P.D."/>
            <person name="Kheradpour P."/>
            <person name="Kirkness E.F."/>
            <person name="Koerich L.B."/>
            <person name="Kristiansen K."/>
            <person name="Kudrna D."/>
            <person name="Kulathinal R.J."/>
            <person name="Kumar S."/>
            <person name="Kwok R."/>
            <person name="Lander E."/>
            <person name="Langley C.H."/>
            <person name="Lapoint R."/>
            <person name="Lazzaro B.P."/>
            <person name="Lee S.J."/>
            <person name="Levesque L."/>
            <person name="Li R."/>
            <person name="Lin C.F."/>
            <person name="Lin M.F."/>
            <person name="Lindblad-Toh K."/>
            <person name="Llopart A."/>
            <person name="Long M."/>
            <person name="Low L."/>
            <person name="Lozovsky E."/>
            <person name="Lu J."/>
            <person name="Luo M."/>
            <person name="Machado C.A."/>
            <person name="Makalowski W."/>
            <person name="Marzo M."/>
            <person name="Matsuda M."/>
            <person name="Matzkin L."/>
            <person name="McAllister B."/>
            <person name="McBride C.S."/>
            <person name="McKernan B."/>
            <person name="McKernan K."/>
            <person name="Mendez-Lago M."/>
            <person name="Minx P."/>
            <person name="Mollenhauer M.U."/>
            <person name="Montooth K."/>
            <person name="Mount S.M."/>
            <person name="Mu X."/>
            <person name="Myers E."/>
            <person name="Negre B."/>
            <person name="Newfeld S."/>
            <person name="Nielsen R."/>
            <person name="Noor M.A."/>
            <person name="O'Grady P."/>
            <person name="Pachter L."/>
            <person name="Papaceit M."/>
            <person name="Parisi M.J."/>
            <person name="Parisi M."/>
            <person name="Parts L."/>
            <person name="Pedersen J.S."/>
            <person name="Pesole G."/>
            <person name="Phillippy A.M."/>
            <person name="Ponting C.P."/>
            <person name="Pop M."/>
            <person name="Porcelli D."/>
            <person name="Powell J.R."/>
            <person name="Prohaska S."/>
            <person name="Pruitt K."/>
            <person name="Puig M."/>
            <person name="Quesneville H."/>
            <person name="Ram K.R."/>
            <person name="Rand D."/>
            <person name="Rasmussen M.D."/>
            <person name="Reed L.K."/>
            <person name="Reenan R."/>
            <person name="Reily A."/>
            <person name="Remington K.A."/>
            <person name="Rieger T.T."/>
            <person name="Ritchie M.G."/>
            <person name="Robin C."/>
            <person name="Rogers Y.H."/>
            <person name="Rohde C."/>
            <person name="Rozas J."/>
            <person name="Rubenfield M.J."/>
            <person name="Ruiz A."/>
            <person name="Russo S."/>
            <person name="Salzberg S.L."/>
            <person name="Sanchez-Gracia A."/>
            <person name="Saranga D.J."/>
            <person name="Sato H."/>
            <person name="Schaeffer S.W."/>
            <person name="Schatz M.C."/>
            <person name="Schlenke T."/>
            <person name="Schwartz R."/>
            <person name="Segarra C."/>
            <person name="Singh R.S."/>
            <person name="Sirot L."/>
            <person name="Sirota M."/>
            <person name="Sisneros N.B."/>
            <person name="Smith C.D."/>
            <person name="Smith T.F."/>
            <person name="Spieth J."/>
            <person name="Stage D.E."/>
            <person name="Stark A."/>
            <person name="Stephan W."/>
            <person name="Strausberg R.L."/>
            <person name="Strempel S."/>
            <person name="Sturgill D."/>
            <person name="Sutton G."/>
            <person name="Sutton G.G."/>
            <person name="Tao W."/>
            <person name="Teichmann S."/>
            <person name="Tobari Y.N."/>
            <person name="Tomimura Y."/>
            <person name="Tsolas J.M."/>
            <person name="Valente V.L."/>
            <person name="Venter E."/>
            <person name="Venter J.C."/>
            <person name="Vicario S."/>
            <person name="Vieira F.G."/>
            <person name="Vilella A.J."/>
            <person name="Villasante A."/>
            <person name="Walenz B."/>
            <person name="Wang J."/>
            <person name="Wasserman M."/>
            <person name="Watts T."/>
            <person name="Wilson D."/>
            <person name="Wilson R.K."/>
            <person name="Wing R.A."/>
            <person name="Wolfner M.F."/>
            <person name="Wong A."/>
            <person name="Wong G.K."/>
            <person name="Wu C.I."/>
            <person name="Wu G."/>
            <person name="Yamamoto D."/>
            <person name="Yang H.P."/>
            <person name="Yang S.P."/>
            <person name="Yorke J.A."/>
            <person name="Yoshida K."/>
            <person name="Zdobnov E."/>
            <person name="Zhang P."/>
            <person name="Zhang Y."/>
            <person name="Zimin A.V."/>
            <person name="Baldwin J."/>
            <person name="Abdouelleil A."/>
            <person name="Abdulkadir J."/>
            <person name="Abebe A."/>
            <person name="Abera B."/>
            <person name="Abreu J."/>
            <person name="Acer S.C."/>
            <person name="Aftuck L."/>
            <person name="Alexander A."/>
            <person name="An P."/>
            <person name="Anderson E."/>
            <person name="Anderson S."/>
            <person name="Arachi H."/>
            <person name="Azer M."/>
            <person name="Bachantsang P."/>
            <person name="Barry A."/>
            <person name="Bayul T."/>
            <person name="Berlin A."/>
            <person name="Bessette D."/>
            <person name="Bloom T."/>
            <person name="Blye J."/>
            <person name="Boguslavskiy L."/>
            <person name="Bonnet C."/>
            <person name="Boukhgalter B."/>
            <person name="Bourzgui I."/>
            <person name="Brown A."/>
            <person name="Cahill P."/>
            <person name="Channer S."/>
            <person name="Cheshatsang Y."/>
            <person name="Chuda L."/>
            <person name="Citroen M."/>
            <person name="Collymore A."/>
            <person name="Cooke P."/>
            <person name="Costello M."/>
            <person name="D'Aco K."/>
            <person name="Daza R."/>
            <person name="De Haan G."/>
            <person name="DeGray S."/>
            <person name="DeMaso C."/>
            <person name="Dhargay N."/>
            <person name="Dooley K."/>
            <person name="Dooley E."/>
            <person name="Doricent M."/>
            <person name="Dorje P."/>
            <person name="Dorjee K."/>
            <person name="Dupes A."/>
            <person name="Elong R."/>
            <person name="Falk J."/>
            <person name="Farina A."/>
            <person name="Faro S."/>
            <person name="Ferguson D."/>
            <person name="Fisher S."/>
            <person name="Foley C.D."/>
            <person name="Franke A."/>
            <person name="Friedrich D."/>
            <person name="Gadbois L."/>
            <person name="Gearin G."/>
            <person name="Gearin C.R."/>
            <person name="Giannoukos G."/>
            <person name="Goode T."/>
            <person name="Graham J."/>
            <person name="Grandbois E."/>
            <person name="Grewal S."/>
            <person name="Gyaltsen K."/>
            <person name="Hafez N."/>
            <person name="Hagos B."/>
            <person name="Hall J."/>
            <person name="Henson C."/>
            <person name="Hollinger A."/>
            <person name="Honan T."/>
            <person name="Huard M.D."/>
            <person name="Hughes L."/>
            <person name="Hurhula B."/>
            <person name="Husby M.E."/>
            <person name="Kamat A."/>
            <person name="Kanga B."/>
            <person name="Kashin S."/>
            <person name="Khazanovich D."/>
            <person name="Kisner P."/>
            <person name="Lance K."/>
            <person name="Lara M."/>
            <person name="Lee W."/>
            <person name="Lennon N."/>
            <person name="Letendre F."/>
            <person name="LeVine R."/>
            <person name="Lipovsky A."/>
            <person name="Liu X."/>
            <person name="Liu J."/>
            <person name="Liu S."/>
            <person name="Lokyitsang T."/>
            <person name="Lokyitsang Y."/>
            <person name="Lubonja R."/>
            <person name="Lui A."/>
            <person name="MacDonald P."/>
            <person name="Magnisalis V."/>
            <person name="Maru K."/>
            <person name="Matthews C."/>
            <person name="McCusker W."/>
            <person name="McDonough S."/>
            <person name="Mehta T."/>
            <person name="Meldrim J."/>
            <person name="Meneus L."/>
            <person name="Mihai O."/>
            <person name="Mihalev A."/>
            <person name="Mihova T."/>
            <person name="Mittelman R."/>
            <person name="Mlenga V."/>
            <person name="Montmayeur A."/>
            <person name="Mulrain L."/>
            <person name="Navidi A."/>
            <person name="Naylor J."/>
            <person name="Negash T."/>
            <person name="Nguyen T."/>
            <person name="Nguyen N."/>
            <person name="Nicol R."/>
            <person name="Norbu C."/>
            <person name="Norbu N."/>
            <person name="Novod N."/>
            <person name="O'Neill B."/>
            <person name="Osman S."/>
            <person name="Markiewicz E."/>
            <person name="Oyono O.L."/>
            <person name="Patti C."/>
            <person name="Phunkhang P."/>
            <person name="Pierre F."/>
            <person name="Priest M."/>
            <person name="Raghuraman S."/>
            <person name="Rege F."/>
            <person name="Reyes R."/>
            <person name="Rise C."/>
            <person name="Rogov P."/>
            <person name="Ross K."/>
            <person name="Ryan E."/>
            <person name="Settipalli S."/>
            <person name="Shea T."/>
            <person name="Sherpa N."/>
            <person name="Shi L."/>
            <person name="Shih D."/>
            <person name="Sparrow T."/>
            <person name="Spaulding J."/>
            <person name="Stalker J."/>
            <person name="Stange-Thomann N."/>
            <person name="Stavropoulos S."/>
            <person name="Stone C."/>
            <person name="Strader C."/>
            <person name="Tesfaye S."/>
            <person name="Thomson T."/>
            <person name="Thoulutsang Y."/>
            <person name="Thoulutsang D."/>
            <person name="Topham K."/>
            <person name="Topping I."/>
            <person name="Tsamla T."/>
            <person name="Vassiliev H."/>
            <person name="Vo A."/>
            <person name="Wangchuk T."/>
            <person name="Wangdi T."/>
            <person name="Weiand M."/>
            <person name="Wilkinson J."/>
            <person name="Wilson A."/>
            <person name="Yadav S."/>
            <person name="Young G."/>
            <person name="Yu Q."/>
            <person name="Zembek L."/>
            <person name="Zhong D."/>
            <person name="Zimmer A."/>
            <person name="Zwirko Z."/>
            <person name="Jaffe D.B."/>
            <person name="Alvarez P."/>
            <person name="Brockman W."/>
            <person name="Butler J."/>
            <person name="Chin C."/>
            <person name="Gnerre S."/>
            <person name="Grabherr M."/>
            <person name="Kleber M."/>
            <person name="Mauceli E."/>
            <person name="MacCallum I."/>
        </authorList>
    </citation>
    <scope>NUCLEOTIDE SEQUENCE [LARGE SCALE GENOMIC DNA]</scope>
    <source>
        <strain evidence="13">Tucson 15010-1051.87</strain>
    </source>
</reference>
<feature type="compositionally biased region" description="Polar residues" evidence="9">
    <location>
        <begin position="1598"/>
        <end position="1609"/>
    </location>
</feature>
<dbReference type="GO" id="GO:0005319">
    <property type="term" value="F:lipid transporter activity"/>
    <property type="evidence" value="ECO:0007669"/>
    <property type="project" value="TreeGrafter"/>
</dbReference>
<dbReference type="Gene3D" id="3.40.50.300">
    <property type="entry name" value="P-loop containing nucleotide triphosphate hydrolases"/>
    <property type="match status" value="2"/>
</dbReference>
<evidence type="ECO:0000259" key="11">
    <source>
        <dbReference type="PROSITE" id="PS50893"/>
    </source>
</evidence>
<dbReference type="SUPFAM" id="SSF52540">
    <property type="entry name" value="P-loop containing nucleoside triphosphate hydrolases"/>
    <property type="match status" value="2"/>
</dbReference>
<name>B4M1V3_DROVI</name>
<dbReference type="InterPro" id="IPR027417">
    <property type="entry name" value="P-loop_NTPase"/>
</dbReference>
<dbReference type="FunFam" id="3.40.50.300:FF:000327">
    <property type="entry name" value="ATP-binding cassette sub-family A member 3"/>
    <property type="match status" value="1"/>
</dbReference>
<feature type="transmembrane region" description="Helical" evidence="10">
    <location>
        <begin position="1044"/>
        <end position="1064"/>
    </location>
</feature>
<evidence type="ECO:0000313" key="13">
    <source>
        <dbReference type="Proteomes" id="UP000008792"/>
    </source>
</evidence>
<dbReference type="InterPro" id="IPR017871">
    <property type="entry name" value="ABC_transporter-like_CS"/>
</dbReference>
<keyword evidence="7 10" id="KW-1133">Transmembrane helix</keyword>
<organism evidence="12 13">
    <name type="scientific">Drosophila virilis</name>
    <name type="common">Fruit fly</name>
    <dbReference type="NCBI Taxonomy" id="7244"/>
    <lineage>
        <taxon>Eukaryota</taxon>
        <taxon>Metazoa</taxon>
        <taxon>Ecdysozoa</taxon>
        <taxon>Arthropoda</taxon>
        <taxon>Hexapoda</taxon>
        <taxon>Insecta</taxon>
        <taxon>Pterygota</taxon>
        <taxon>Neoptera</taxon>
        <taxon>Endopterygota</taxon>
        <taxon>Diptera</taxon>
        <taxon>Brachycera</taxon>
        <taxon>Muscomorpha</taxon>
        <taxon>Ephydroidea</taxon>
        <taxon>Drosophilidae</taxon>
        <taxon>Drosophila</taxon>
    </lineage>
</organism>
<feature type="transmembrane region" description="Helical" evidence="10">
    <location>
        <begin position="304"/>
        <end position="331"/>
    </location>
</feature>
<dbReference type="InterPro" id="IPR026082">
    <property type="entry name" value="ABCA"/>
</dbReference>
<feature type="transmembrane region" description="Helical" evidence="10">
    <location>
        <begin position="1125"/>
        <end position="1147"/>
    </location>
</feature>
<dbReference type="PROSITE" id="PS50893">
    <property type="entry name" value="ABC_TRANSPORTER_2"/>
    <property type="match status" value="2"/>
</dbReference>
<gene>
    <name evidence="12" type="primary">Dvir\GJ18784</name>
    <name evidence="12" type="ORF">Dvir_GJ18784</name>
</gene>
<dbReference type="InterPro" id="IPR003593">
    <property type="entry name" value="AAA+_ATPase"/>
</dbReference>
<keyword evidence="2" id="KW-0813">Transport</keyword>
<dbReference type="eggNOG" id="KOG0059">
    <property type="taxonomic scope" value="Eukaryota"/>
</dbReference>
<feature type="domain" description="ABC transporter" evidence="11">
    <location>
        <begin position="491"/>
        <end position="720"/>
    </location>
</feature>
<keyword evidence="3 10" id="KW-0812">Transmembrane</keyword>
<feature type="transmembrane region" description="Helical" evidence="10">
    <location>
        <begin position="1249"/>
        <end position="1274"/>
    </location>
</feature>
<evidence type="ECO:0000256" key="8">
    <source>
        <dbReference type="ARBA" id="ARBA00023136"/>
    </source>
</evidence>
<evidence type="ECO:0000256" key="3">
    <source>
        <dbReference type="ARBA" id="ARBA00022692"/>
    </source>
</evidence>
<evidence type="ECO:0000313" key="12">
    <source>
        <dbReference type="EMBL" id="EDW65657.2"/>
    </source>
</evidence>
<feature type="transmembrane region" description="Helical" evidence="10">
    <location>
        <begin position="368"/>
        <end position="388"/>
    </location>
</feature>
<dbReference type="PANTHER" id="PTHR19229">
    <property type="entry name" value="ATP-BINDING CASSETTE TRANSPORTER SUBFAMILY A ABCA"/>
    <property type="match status" value="1"/>
</dbReference>
<feature type="transmembrane region" description="Helical" evidence="10">
    <location>
        <begin position="412"/>
        <end position="433"/>
    </location>
</feature>
<feature type="transmembrane region" description="Helical" evidence="10">
    <location>
        <begin position="1159"/>
        <end position="1179"/>
    </location>
</feature>
<protein>
    <recommendedName>
        <fullName evidence="11">ABC transporter domain-containing protein</fullName>
    </recommendedName>
</protein>
<dbReference type="FunCoup" id="B4M1V3">
    <property type="interactions" value="337"/>
</dbReference>
<evidence type="ECO:0000256" key="7">
    <source>
        <dbReference type="ARBA" id="ARBA00022989"/>
    </source>
</evidence>
<evidence type="ECO:0000256" key="1">
    <source>
        <dbReference type="ARBA" id="ARBA00004141"/>
    </source>
</evidence>
<evidence type="ECO:0000256" key="9">
    <source>
        <dbReference type="SAM" id="MobiDB-lite"/>
    </source>
</evidence>
<dbReference type="InParanoid" id="B4M1V3"/>
<dbReference type="Proteomes" id="UP000008792">
    <property type="component" value="Unassembled WGS sequence"/>
</dbReference>
<keyword evidence="6" id="KW-0067">ATP-binding</keyword>
<feature type="transmembrane region" description="Helical" evidence="10">
    <location>
        <begin position="865"/>
        <end position="886"/>
    </location>
</feature>
<dbReference type="GO" id="GO:0016020">
    <property type="term" value="C:membrane"/>
    <property type="evidence" value="ECO:0007669"/>
    <property type="project" value="UniProtKB-SubCell"/>
</dbReference>
<dbReference type="OrthoDB" id="6512918at2759"/>
<dbReference type="PANTHER" id="PTHR19229:SF250">
    <property type="entry name" value="ABC TRANSPORTER DOMAIN-CONTAINING PROTEIN-RELATED"/>
    <property type="match status" value="1"/>
</dbReference>
<dbReference type="Pfam" id="PF00005">
    <property type="entry name" value="ABC_tran"/>
    <property type="match status" value="2"/>
</dbReference>
<dbReference type="InterPro" id="IPR013525">
    <property type="entry name" value="ABC2_TM"/>
</dbReference>